<dbReference type="SUPFAM" id="SSF52540">
    <property type="entry name" value="P-loop containing nucleoside triphosphate hydrolases"/>
    <property type="match status" value="1"/>
</dbReference>
<dbReference type="Gene3D" id="3.40.50.300">
    <property type="entry name" value="P-loop containing nucleotide triphosphate hydrolases"/>
    <property type="match status" value="1"/>
</dbReference>
<protein>
    <submittedName>
        <fullName evidence="5">NitT/TauT family transport system ATP-binding protein</fullName>
    </submittedName>
</protein>
<accession>A0A3N1D134</accession>
<dbReference type="AlphaFoldDB" id="A0A3N1D134"/>
<dbReference type="OrthoDB" id="3514167at2"/>
<keyword evidence="3 5" id="KW-0067">ATP-binding</keyword>
<evidence type="ECO:0000313" key="6">
    <source>
        <dbReference type="Proteomes" id="UP000272400"/>
    </source>
</evidence>
<evidence type="ECO:0000256" key="3">
    <source>
        <dbReference type="ARBA" id="ARBA00022840"/>
    </source>
</evidence>
<dbReference type="PANTHER" id="PTHR42788">
    <property type="entry name" value="TAURINE IMPORT ATP-BINDING PROTEIN-RELATED"/>
    <property type="match status" value="1"/>
</dbReference>
<keyword evidence="2" id="KW-0547">Nucleotide-binding</keyword>
<gene>
    <name evidence="5" type="ORF">EDD29_4823</name>
</gene>
<feature type="domain" description="ABC transporter" evidence="4">
    <location>
        <begin position="23"/>
        <end position="256"/>
    </location>
</feature>
<evidence type="ECO:0000256" key="2">
    <source>
        <dbReference type="ARBA" id="ARBA00022741"/>
    </source>
</evidence>
<proteinExistence type="predicted"/>
<dbReference type="GO" id="GO:0005524">
    <property type="term" value="F:ATP binding"/>
    <property type="evidence" value="ECO:0007669"/>
    <property type="project" value="UniProtKB-KW"/>
</dbReference>
<name>A0A3N1D134_9ACTN</name>
<dbReference type="CDD" id="cd03293">
    <property type="entry name" value="ABC_NrtD_SsuB_transporters"/>
    <property type="match status" value="1"/>
</dbReference>
<dbReference type="PROSITE" id="PS50893">
    <property type="entry name" value="ABC_TRANSPORTER_2"/>
    <property type="match status" value="1"/>
</dbReference>
<dbReference type="SMART" id="SM00382">
    <property type="entry name" value="AAA"/>
    <property type="match status" value="1"/>
</dbReference>
<dbReference type="InterPro" id="IPR027417">
    <property type="entry name" value="P-loop_NTPase"/>
</dbReference>
<dbReference type="Proteomes" id="UP000272400">
    <property type="component" value="Unassembled WGS sequence"/>
</dbReference>
<dbReference type="EMBL" id="RJKE01000001">
    <property type="protein sequence ID" value="ROO87229.1"/>
    <property type="molecule type" value="Genomic_DNA"/>
</dbReference>
<keyword evidence="1" id="KW-0813">Transport</keyword>
<dbReference type="InterPro" id="IPR017871">
    <property type="entry name" value="ABC_transporter-like_CS"/>
</dbReference>
<sequence length="278" mass="29864">MSPSKGALPAPVPRTADGGTGVVRATGIGKRFDVGGGDFTALDGIALTVREGSFCSLIGPSGCGKSTLLRILSDVVPPTTGTVEIFGRSPAEARGESEFGFVFQDPVLLPWRTAQANVELPLQVTGVPKAERRERAAELLRLVGLEGFEKALPAKLSGGMARRVAIARALILKPRLLFLDEPFNGLDEIRRRQMNDELQRIWMSTGTTAVLVTHNVSEAVFLSDQVLVMGRGPGRVIAELDIDLPRPRTAETMLLPRFTEYERTLTALLTDAYAGAGL</sequence>
<organism evidence="5 6">
    <name type="scientific">Actinocorallia herbida</name>
    <dbReference type="NCBI Taxonomy" id="58109"/>
    <lineage>
        <taxon>Bacteria</taxon>
        <taxon>Bacillati</taxon>
        <taxon>Actinomycetota</taxon>
        <taxon>Actinomycetes</taxon>
        <taxon>Streptosporangiales</taxon>
        <taxon>Thermomonosporaceae</taxon>
        <taxon>Actinocorallia</taxon>
    </lineage>
</organism>
<evidence type="ECO:0000313" key="5">
    <source>
        <dbReference type="EMBL" id="ROO87229.1"/>
    </source>
</evidence>
<dbReference type="InterPro" id="IPR050166">
    <property type="entry name" value="ABC_transporter_ATP-bind"/>
</dbReference>
<dbReference type="InterPro" id="IPR003593">
    <property type="entry name" value="AAA+_ATPase"/>
</dbReference>
<comment type="caution">
    <text evidence="5">The sequence shown here is derived from an EMBL/GenBank/DDBJ whole genome shotgun (WGS) entry which is preliminary data.</text>
</comment>
<dbReference type="PROSITE" id="PS00211">
    <property type="entry name" value="ABC_TRANSPORTER_1"/>
    <property type="match status" value="1"/>
</dbReference>
<dbReference type="GO" id="GO:0016887">
    <property type="term" value="F:ATP hydrolysis activity"/>
    <property type="evidence" value="ECO:0007669"/>
    <property type="project" value="InterPro"/>
</dbReference>
<evidence type="ECO:0000256" key="1">
    <source>
        <dbReference type="ARBA" id="ARBA00022448"/>
    </source>
</evidence>
<evidence type="ECO:0000259" key="4">
    <source>
        <dbReference type="PROSITE" id="PS50893"/>
    </source>
</evidence>
<dbReference type="PANTHER" id="PTHR42788:SF20">
    <property type="entry name" value="ABC TRANSPORTER ATP-BINDING PROTEIN"/>
    <property type="match status" value="1"/>
</dbReference>
<dbReference type="RefSeq" id="WP_123666536.1">
    <property type="nucleotide sequence ID" value="NZ_RJKE01000001.1"/>
</dbReference>
<reference evidence="5 6" key="1">
    <citation type="submission" date="2018-11" db="EMBL/GenBank/DDBJ databases">
        <title>Sequencing the genomes of 1000 actinobacteria strains.</title>
        <authorList>
            <person name="Klenk H.-P."/>
        </authorList>
    </citation>
    <scope>NUCLEOTIDE SEQUENCE [LARGE SCALE GENOMIC DNA]</scope>
    <source>
        <strain evidence="5 6">DSM 44254</strain>
    </source>
</reference>
<dbReference type="Pfam" id="PF00005">
    <property type="entry name" value="ABC_tran"/>
    <property type="match status" value="1"/>
</dbReference>
<keyword evidence="6" id="KW-1185">Reference proteome</keyword>
<dbReference type="InterPro" id="IPR003439">
    <property type="entry name" value="ABC_transporter-like_ATP-bd"/>
</dbReference>